<organism evidence="2 3">
    <name type="scientific">Candidatus Campbellbacteria bacterium CG22_combo_CG10-13_8_21_14_all_43_18</name>
    <dbReference type="NCBI Taxonomy" id="1974530"/>
    <lineage>
        <taxon>Bacteria</taxon>
        <taxon>Candidatus Campbelliibacteriota</taxon>
    </lineage>
</organism>
<proteinExistence type="predicted"/>
<evidence type="ECO:0000256" key="1">
    <source>
        <dbReference type="SAM" id="MobiDB-lite"/>
    </source>
</evidence>
<dbReference type="EMBL" id="PCTS01000009">
    <property type="protein sequence ID" value="PIP86707.1"/>
    <property type="molecule type" value="Genomic_DNA"/>
</dbReference>
<reference evidence="2 3" key="1">
    <citation type="submission" date="2017-09" db="EMBL/GenBank/DDBJ databases">
        <title>Depth-based differentiation of microbial function through sediment-hosted aquifers and enrichment of novel symbionts in the deep terrestrial subsurface.</title>
        <authorList>
            <person name="Probst A.J."/>
            <person name="Ladd B."/>
            <person name="Jarett J.K."/>
            <person name="Geller-Mcgrath D.E."/>
            <person name="Sieber C.M."/>
            <person name="Emerson J.B."/>
            <person name="Anantharaman K."/>
            <person name="Thomas B.C."/>
            <person name="Malmstrom R."/>
            <person name="Stieglmeier M."/>
            <person name="Klingl A."/>
            <person name="Woyke T."/>
            <person name="Ryan C.M."/>
            <person name="Banfield J.F."/>
        </authorList>
    </citation>
    <scope>NUCLEOTIDE SEQUENCE [LARGE SCALE GENOMIC DNA]</scope>
    <source>
        <strain evidence="2">CG22_combo_CG10-13_8_21_14_all_43_18</strain>
    </source>
</reference>
<evidence type="ECO:0000313" key="3">
    <source>
        <dbReference type="Proteomes" id="UP000231276"/>
    </source>
</evidence>
<dbReference type="AlphaFoldDB" id="A0A2H0DX08"/>
<accession>A0A2H0DX08</accession>
<name>A0A2H0DX08_9BACT</name>
<gene>
    <name evidence="2" type="ORF">COW82_00670</name>
</gene>
<dbReference type="Proteomes" id="UP000231276">
    <property type="component" value="Unassembled WGS sequence"/>
</dbReference>
<feature type="region of interest" description="Disordered" evidence="1">
    <location>
        <begin position="87"/>
        <end position="131"/>
    </location>
</feature>
<evidence type="ECO:0000313" key="2">
    <source>
        <dbReference type="EMBL" id="PIP86707.1"/>
    </source>
</evidence>
<protein>
    <submittedName>
        <fullName evidence="2">Uncharacterized protein</fullName>
    </submittedName>
</protein>
<feature type="compositionally biased region" description="Acidic residues" evidence="1">
    <location>
        <begin position="122"/>
        <end position="131"/>
    </location>
</feature>
<comment type="caution">
    <text evidence="2">The sequence shown here is derived from an EMBL/GenBank/DDBJ whole genome shotgun (WGS) entry which is preliminary data.</text>
</comment>
<sequence length="131" mass="14498">MKNFFSRYRNVILAVAIAVLVFFLYKTFLSNSGEKRVLLGTDSADNDGSAASGREFLTTLLELRSLELDESIFSDRAFVILRDFSREVSPQPSGRPNPFAEIGNEPAPQNEPLSSEAPEEKPENEEPGSSL</sequence>